<dbReference type="OrthoDB" id="9157097at2"/>
<proteinExistence type="predicted"/>
<dbReference type="Proteomes" id="UP000295106">
    <property type="component" value="Unassembled WGS sequence"/>
</dbReference>
<reference evidence="1 2" key="1">
    <citation type="submission" date="2019-03" db="EMBL/GenBank/DDBJ databases">
        <title>Genomic Encyclopedia of Type Strains, Phase IV (KMG-IV): sequencing the most valuable type-strain genomes for metagenomic binning, comparative biology and taxonomic classification.</title>
        <authorList>
            <person name="Goeker M."/>
        </authorList>
    </citation>
    <scope>NUCLEOTIDE SEQUENCE [LARGE SCALE GENOMIC DNA]</scope>
    <source>
        <strain evidence="1 2">DSM 1709</strain>
    </source>
</reference>
<dbReference type="AlphaFoldDB" id="A0A4V2SHA6"/>
<dbReference type="GeneID" id="99685193"/>
<accession>A0A4V2SHA6</accession>
<dbReference type="EMBL" id="SLXD01000002">
    <property type="protein sequence ID" value="TCP04268.1"/>
    <property type="molecule type" value="Genomic_DNA"/>
</dbReference>
<name>A0A4V2SHA6_RUBGE</name>
<protein>
    <submittedName>
        <fullName evidence="1">Uncharacterized protein</fullName>
    </submittedName>
</protein>
<dbReference type="RefSeq" id="WP_132644795.1">
    <property type="nucleotide sequence ID" value="NZ_CP181386.1"/>
</dbReference>
<evidence type="ECO:0000313" key="1">
    <source>
        <dbReference type="EMBL" id="TCP04268.1"/>
    </source>
</evidence>
<sequence length="122" mass="13331">MNRPSLHAVERPRLPVHPVVGAIGLAGPRLARLTARRAFVTTKHDFLVAAEELDGSQGDWIRRQIRAAEQPSDLWLLRGTVFAALGSVGKPELVPLLRGSLATLFPYGQPETDFLCTTGLPR</sequence>
<gene>
    <name evidence="1" type="ORF">EV684_10218</name>
</gene>
<comment type="caution">
    <text evidence="1">The sequence shown here is derived from an EMBL/GenBank/DDBJ whole genome shotgun (WGS) entry which is preliminary data.</text>
</comment>
<evidence type="ECO:0000313" key="2">
    <source>
        <dbReference type="Proteomes" id="UP000295106"/>
    </source>
</evidence>
<organism evidence="1 2">
    <name type="scientific">Rubrivivax gelatinosus</name>
    <name type="common">Rhodocyclus gelatinosus</name>
    <name type="synonym">Rhodopseudomonas gelatinosa</name>
    <dbReference type="NCBI Taxonomy" id="28068"/>
    <lineage>
        <taxon>Bacteria</taxon>
        <taxon>Pseudomonadati</taxon>
        <taxon>Pseudomonadota</taxon>
        <taxon>Betaproteobacteria</taxon>
        <taxon>Burkholderiales</taxon>
        <taxon>Sphaerotilaceae</taxon>
        <taxon>Rubrivivax</taxon>
    </lineage>
</organism>